<name>A0A7S2DIR2_9STRA</name>
<accession>A0A7S2DIR2</accession>
<organism evidence="1">
    <name type="scientific">Octactis speculum</name>
    <dbReference type="NCBI Taxonomy" id="3111310"/>
    <lineage>
        <taxon>Eukaryota</taxon>
        <taxon>Sar</taxon>
        <taxon>Stramenopiles</taxon>
        <taxon>Ochrophyta</taxon>
        <taxon>Dictyochophyceae</taxon>
        <taxon>Dictyochales</taxon>
        <taxon>Dictyochaceae</taxon>
        <taxon>Octactis</taxon>
    </lineage>
</organism>
<proteinExistence type="predicted"/>
<dbReference type="EMBL" id="HBGS01043792">
    <property type="protein sequence ID" value="CAD9455159.1"/>
    <property type="molecule type" value="Transcribed_RNA"/>
</dbReference>
<evidence type="ECO:0000313" key="1">
    <source>
        <dbReference type="EMBL" id="CAD9455159.1"/>
    </source>
</evidence>
<gene>
    <name evidence="1" type="ORF">DSPE1174_LOCUS22608</name>
</gene>
<reference evidence="1" key="1">
    <citation type="submission" date="2021-01" db="EMBL/GenBank/DDBJ databases">
        <authorList>
            <person name="Corre E."/>
            <person name="Pelletier E."/>
            <person name="Niang G."/>
            <person name="Scheremetjew M."/>
            <person name="Finn R."/>
            <person name="Kale V."/>
            <person name="Holt S."/>
            <person name="Cochrane G."/>
            <person name="Meng A."/>
            <person name="Brown T."/>
            <person name="Cohen L."/>
        </authorList>
    </citation>
    <scope>NUCLEOTIDE SEQUENCE</scope>
    <source>
        <strain evidence="1">CCMP1381</strain>
    </source>
</reference>
<protein>
    <submittedName>
        <fullName evidence="1">Uncharacterized protein</fullName>
    </submittedName>
</protein>
<dbReference type="AlphaFoldDB" id="A0A7S2DIR2"/>
<sequence>MIILRCSFRAATKMRFVQYFRDFIRSSSELETSFDGIPVISTADGPKRHITSMTKGMKPCHYCGNHHAITFFCRHLFGHELFVRCIDLQMFETSHAFELDGMQGLIFAKSHVSRPSYGVGSYYASLLAHHIRDI</sequence>